<comment type="similarity">
    <text evidence="1">Belongs to the intimin/invasin family.</text>
</comment>
<dbReference type="RefSeq" id="WP_038477772.1">
    <property type="nucleotide sequence ID" value="NZ_CP009451.1"/>
</dbReference>
<keyword evidence="4" id="KW-1185">Reference proteome</keyword>
<dbReference type="InterPro" id="IPR003344">
    <property type="entry name" value="Big_1_dom"/>
</dbReference>
<dbReference type="PANTHER" id="PTHR39576">
    <property type="entry name" value="ATTACHING AND EFFACING PROTEIN HOMOLOG-RELATED-RELATED"/>
    <property type="match status" value="1"/>
</dbReference>
<feature type="domain" description="Big-1" evidence="2">
    <location>
        <begin position="114"/>
        <end position="209"/>
    </location>
</feature>
<name>A0A089RGE8_9ENTR</name>
<evidence type="ECO:0000313" key="4">
    <source>
        <dbReference type="Proteomes" id="UP000029481"/>
    </source>
</evidence>
<dbReference type="Pfam" id="PF02369">
    <property type="entry name" value="Big_1"/>
    <property type="match status" value="3"/>
</dbReference>
<sequence length="531" mass="57025">MANDKFAVVNFTLTSTTGAAANDIDTNDITATLIADGDHQYGISILFSVTEPGALFSNNAKAITATTDALGKCTVQLHSQVAGKIKVSGTCSVEEEIQMAEVESEFGTQVDTMVLTATVQSNNALADGKTANRIVYHLVQGSAPVPNQFLTFSVISTSGNAKLSTAFGETDSNGGFILDVTDTTPESALVTAKSATDSFPSVASQVTFVEVDTTYVLDSMIMVNGSQADGVSENKILFMLKDSLGSPVPQKLLQFIPSTNLSLRDSIIETDANGSVTLSCTSLIEGVYSLTAVVYDEHVEHRVANITFVKADQLDALTSVILKNNATADGEDACEIQYRLTKKTQDVVANQEIDIELNSVTAYASARTLTTDYAGIATVKIFNTKAEEVVVSAYTKDQNINTRTSVTFGPDEPGQPNSVTFSGYHGSSSYGIHELIPADSYYFTPGRMYQFILVTTASQNSCSNQYIFNGSSCIYYSNTQPTMGAGFSSPHYFSGDNTFYCVRGGTTAYFRNYNNYSGGHNYSLTINEWEI</sequence>
<dbReference type="AlphaFoldDB" id="A0A089RGE8"/>
<proteinExistence type="inferred from homology"/>
<dbReference type="PANTHER" id="PTHR39576:SF1">
    <property type="entry name" value="INVASIN"/>
    <property type="match status" value="1"/>
</dbReference>
<reference evidence="3 4" key="1">
    <citation type="submission" date="2014-09" db="EMBL/GenBank/DDBJ databases">
        <title>Cedecea neteri SSMD04 Genome Sequencing.</title>
        <authorList>
            <person name="Tan J.-Y."/>
        </authorList>
    </citation>
    <scope>NUCLEOTIDE SEQUENCE [LARGE SCALE GENOMIC DNA]</scope>
    <source>
        <strain evidence="3 4">SSMD04</strain>
    </source>
</reference>
<dbReference type="EMBL" id="CP009451">
    <property type="protein sequence ID" value="AIR05570.1"/>
    <property type="molecule type" value="Genomic_DNA"/>
</dbReference>
<dbReference type="PROSITE" id="PS51127">
    <property type="entry name" value="BIG1"/>
    <property type="match status" value="2"/>
</dbReference>
<organism evidence="3 4">
    <name type="scientific">Cedecea neteri</name>
    <dbReference type="NCBI Taxonomy" id="158822"/>
    <lineage>
        <taxon>Bacteria</taxon>
        <taxon>Pseudomonadati</taxon>
        <taxon>Pseudomonadota</taxon>
        <taxon>Gammaproteobacteria</taxon>
        <taxon>Enterobacterales</taxon>
        <taxon>Enterobacteriaceae</taxon>
        <taxon>Cedecea</taxon>
    </lineage>
</organism>
<dbReference type="GO" id="GO:0009279">
    <property type="term" value="C:cell outer membrane"/>
    <property type="evidence" value="ECO:0007669"/>
    <property type="project" value="TreeGrafter"/>
</dbReference>
<dbReference type="InterPro" id="IPR051715">
    <property type="entry name" value="Intimin-Invasin_domain"/>
</dbReference>
<gene>
    <name evidence="3" type="ORF">JT31_13400</name>
</gene>
<protein>
    <recommendedName>
        <fullName evidence="2">Big-1 domain-containing protein</fullName>
    </recommendedName>
</protein>
<dbReference type="OrthoDB" id="6635652at2"/>
<dbReference type="Gene3D" id="2.60.40.10">
    <property type="entry name" value="Immunoglobulins"/>
    <property type="match status" value="4"/>
</dbReference>
<dbReference type="SMART" id="SM00634">
    <property type="entry name" value="BID_1"/>
    <property type="match status" value="2"/>
</dbReference>
<evidence type="ECO:0000259" key="2">
    <source>
        <dbReference type="PROSITE" id="PS51127"/>
    </source>
</evidence>
<evidence type="ECO:0000256" key="1">
    <source>
        <dbReference type="ARBA" id="ARBA00010116"/>
    </source>
</evidence>
<dbReference type="KEGG" id="cnt:JT31_13400"/>
<dbReference type="InterPro" id="IPR013783">
    <property type="entry name" value="Ig-like_fold"/>
</dbReference>
<accession>A0A089RGE8</accession>
<dbReference type="InterPro" id="IPR008964">
    <property type="entry name" value="Invasin/intimin_cell_adhesion"/>
</dbReference>
<feature type="domain" description="Big-1" evidence="2">
    <location>
        <begin position="316"/>
        <end position="409"/>
    </location>
</feature>
<dbReference type="SUPFAM" id="SSF49373">
    <property type="entry name" value="Invasin/intimin cell-adhesion fragments"/>
    <property type="match status" value="4"/>
</dbReference>
<dbReference type="Proteomes" id="UP000029481">
    <property type="component" value="Chromosome"/>
</dbReference>
<evidence type="ECO:0000313" key="3">
    <source>
        <dbReference type="EMBL" id="AIR05570.1"/>
    </source>
</evidence>